<reference evidence="2 3" key="1">
    <citation type="submission" date="2015-12" db="EMBL/GenBank/DDBJ databases">
        <title>Draft genome sequence of the thermoanaerobe Thermotalea metallivorans, an isolate from the runoff channel of the Great Artesian Basin, Australia.</title>
        <authorList>
            <person name="Patel B.K."/>
        </authorList>
    </citation>
    <scope>NUCLEOTIDE SEQUENCE [LARGE SCALE GENOMIC DNA]</scope>
    <source>
        <strain evidence="2 3">B2-1</strain>
    </source>
</reference>
<dbReference type="Pfam" id="PF13701">
    <property type="entry name" value="DDE_Tnp_1_4"/>
    <property type="match status" value="1"/>
</dbReference>
<dbReference type="AlphaFoldDB" id="A0A140LBR9"/>
<comment type="caution">
    <text evidence="2">The sequence shown here is derived from an EMBL/GenBank/DDBJ whole genome shotgun (WGS) entry which is preliminary data.</text>
</comment>
<dbReference type="Proteomes" id="UP000070456">
    <property type="component" value="Unassembled WGS sequence"/>
</dbReference>
<dbReference type="EMBL" id="LOEE01000008">
    <property type="protein sequence ID" value="KXG77994.1"/>
    <property type="molecule type" value="Genomic_DNA"/>
</dbReference>
<evidence type="ECO:0000313" key="2">
    <source>
        <dbReference type="EMBL" id="KXG77994.1"/>
    </source>
</evidence>
<proteinExistence type="predicted"/>
<name>A0A140LBR9_9FIRM</name>
<accession>A0A140LBR9</accession>
<dbReference type="InterPro" id="IPR025668">
    <property type="entry name" value="Tnp_DDE_dom"/>
</dbReference>
<keyword evidence="3" id="KW-1185">Reference proteome</keyword>
<dbReference type="RefSeq" id="WP_068554401.1">
    <property type="nucleotide sequence ID" value="NZ_LOEE01000008.1"/>
</dbReference>
<organism evidence="2 3">
    <name type="scientific">Thermotalea metallivorans</name>
    <dbReference type="NCBI Taxonomy" id="520762"/>
    <lineage>
        <taxon>Bacteria</taxon>
        <taxon>Bacillati</taxon>
        <taxon>Bacillota</taxon>
        <taxon>Clostridia</taxon>
        <taxon>Peptostreptococcales</taxon>
        <taxon>Thermotaleaceae</taxon>
        <taxon>Thermotalea</taxon>
    </lineage>
</organism>
<evidence type="ECO:0000259" key="1">
    <source>
        <dbReference type="Pfam" id="PF13701"/>
    </source>
</evidence>
<protein>
    <recommendedName>
        <fullName evidence="1">Transposase DDE domain-containing protein</fullName>
    </recommendedName>
</protein>
<sequence>MYTEIIKEFRKLVYKIKKPEMVLLDIDPTLLNTYGRQEGEGFNFHYSVHGYHPLQNSKVTYFCSLISNCDTIPKFSAFHSLESMIQLCLLYGL</sequence>
<gene>
    <name evidence="2" type="ORF">AN619_03040</name>
</gene>
<evidence type="ECO:0000313" key="3">
    <source>
        <dbReference type="Proteomes" id="UP000070456"/>
    </source>
</evidence>
<feature type="domain" description="Transposase DDE" evidence="1">
    <location>
        <begin position="8"/>
        <end position="54"/>
    </location>
</feature>